<reference evidence="2" key="1">
    <citation type="submission" date="2014-03" db="EMBL/GenBank/DDBJ databases">
        <authorList>
            <person name="Aksoy S."/>
            <person name="Warren W."/>
            <person name="Wilson R.K."/>
        </authorList>
    </citation>
    <scope>NUCLEOTIDE SEQUENCE [LARGE SCALE GENOMIC DNA]</scope>
    <source>
        <strain evidence="2">IAEA</strain>
    </source>
</reference>
<dbReference type="VEuPathDB" id="VectorBase:GPAI021851"/>
<sequence length="101" mass="11176">MGYEVTATVNNPQSADKRTRISSKGHCFDFPNSNSKAHFTPEHVVINGFDAMKLTNQANPIPPLCVGIEVQKLKGLQKLSEKSDFITPSPVRTISRTYKIS</sequence>
<organism evidence="1 2">
    <name type="scientific">Glossina pallidipes</name>
    <name type="common">Tsetse fly</name>
    <dbReference type="NCBI Taxonomy" id="7398"/>
    <lineage>
        <taxon>Eukaryota</taxon>
        <taxon>Metazoa</taxon>
        <taxon>Ecdysozoa</taxon>
        <taxon>Arthropoda</taxon>
        <taxon>Hexapoda</taxon>
        <taxon>Insecta</taxon>
        <taxon>Pterygota</taxon>
        <taxon>Neoptera</taxon>
        <taxon>Endopterygota</taxon>
        <taxon>Diptera</taxon>
        <taxon>Brachycera</taxon>
        <taxon>Muscomorpha</taxon>
        <taxon>Hippoboscoidea</taxon>
        <taxon>Glossinidae</taxon>
        <taxon>Glossina</taxon>
    </lineage>
</organism>
<evidence type="ECO:0000313" key="2">
    <source>
        <dbReference type="Proteomes" id="UP000092445"/>
    </source>
</evidence>
<proteinExistence type="predicted"/>
<keyword evidence="2" id="KW-1185">Reference proteome</keyword>
<evidence type="ECO:0000313" key="1">
    <source>
        <dbReference type="EnsemblMetazoa" id="GPAI021851-PA"/>
    </source>
</evidence>
<reference evidence="1" key="2">
    <citation type="submission" date="2020-05" db="UniProtKB">
        <authorList>
            <consortium name="EnsemblMetazoa"/>
        </authorList>
    </citation>
    <scope>IDENTIFICATION</scope>
    <source>
        <strain evidence="1">IAEA</strain>
    </source>
</reference>
<dbReference type="AlphaFoldDB" id="A0A1A9ZQD4"/>
<accession>A0A1A9ZQD4</accession>
<name>A0A1A9ZQD4_GLOPL</name>
<dbReference type="EnsemblMetazoa" id="GPAI021851-RA">
    <property type="protein sequence ID" value="GPAI021851-PA"/>
    <property type="gene ID" value="GPAI021851"/>
</dbReference>
<protein>
    <submittedName>
        <fullName evidence="1">Uncharacterized protein</fullName>
    </submittedName>
</protein>
<dbReference type="Proteomes" id="UP000092445">
    <property type="component" value="Unassembled WGS sequence"/>
</dbReference>